<feature type="transmembrane region" description="Helical" evidence="1">
    <location>
        <begin position="235"/>
        <end position="255"/>
    </location>
</feature>
<feature type="transmembrane region" description="Helical" evidence="1">
    <location>
        <begin position="332"/>
        <end position="356"/>
    </location>
</feature>
<feature type="transmembrane region" description="Helical" evidence="1">
    <location>
        <begin position="368"/>
        <end position="385"/>
    </location>
</feature>
<feature type="transmembrane region" description="Helical" evidence="1">
    <location>
        <begin position="285"/>
        <end position="303"/>
    </location>
</feature>
<accession>A0A0W0YSX1</accession>
<comment type="caution">
    <text evidence="2">The sequence shown here is derived from an EMBL/GenBank/DDBJ whole genome shotgun (WGS) entry which is preliminary data.</text>
</comment>
<keyword evidence="3" id="KW-1185">Reference proteome</keyword>
<evidence type="ECO:0000313" key="3">
    <source>
        <dbReference type="Proteomes" id="UP000054600"/>
    </source>
</evidence>
<dbReference type="eggNOG" id="COG1807">
    <property type="taxonomic scope" value="Bacteria"/>
</dbReference>
<keyword evidence="1" id="KW-0812">Transmembrane</keyword>
<name>A0A0W0YSX1_9GAMM</name>
<feature type="transmembrane region" description="Helical" evidence="1">
    <location>
        <begin position="12"/>
        <end position="34"/>
    </location>
</feature>
<feature type="transmembrane region" description="Helical" evidence="1">
    <location>
        <begin position="205"/>
        <end position="223"/>
    </location>
</feature>
<sequence>MILNYLSMRKQNFLAFFLGFYCVYDLAIALSHAWQFTTDDAYISWVYARQLINGQGLLWHGTPAPVEGYSNFLWIILSALIMKLQLPLLASVKWFSIVSLGGGMFFLYRIGRTFFNPLAAMLAVFLFSHYIGVVWWTVSGLESMFYCALSLLLVWQCIRAMGIVSNSAVPWTSHGTVEAPIYSTTSWLLCNISLLLLALTRFEGLVWVIPVAVFMACQIRVRFINKIQPDKSTMYRWLLITLLCFILPYLLYFSWRVYYFGHWIPNSYRCKSLASGQFFVVDQDYLQVLFPFIIAALPFFLLAKKGCWHWLLWLPSVLYAVMLWKADPVITHYLRLFLGPFALFSLLPVLGVMQFIQDFIRLKIDPEVLSAVLIIVMTFLFIPSHNVSFLQKAVLHYQERTHNRMQIVEFLNKEAKSGDTVLLNDCGIIPFSARYDLRFIDMQCLNNPELTQSPYLHRLDLYAEHLQQEIKPAWVITLYYPLESRSDYLTDLLEKNHFFDDYRLVTVLKSGFIPQEHALSSKRTMDFVFYLYKRVDE</sequence>
<keyword evidence="1" id="KW-1133">Transmembrane helix</keyword>
<reference evidence="2 3" key="1">
    <citation type="submission" date="2015-11" db="EMBL/GenBank/DDBJ databases">
        <title>Genomic analysis of 38 Legionella species identifies large and diverse effector repertoires.</title>
        <authorList>
            <person name="Burstein D."/>
            <person name="Amaro F."/>
            <person name="Zusman T."/>
            <person name="Lifshitz Z."/>
            <person name="Cohen O."/>
            <person name="Gilbert J.A."/>
            <person name="Pupko T."/>
            <person name="Shuman H.A."/>
            <person name="Segal G."/>
        </authorList>
    </citation>
    <scope>NUCLEOTIDE SEQUENCE [LARGE SCALE GENOMIC DNA]</scope>
    <source>
        <strain evidence="2 3">ATCC 49655</strain>
    </source>
</reference>
<dbReference type="PATRIC" id="fig|1122169.6.peg.1989"/>
<evidence type="ECO:0000256" key="1">
    <source>
        <dbReference type="SAM" id="Phobius"/>
    </source>
</evidence>
<feature type="transmembrane region" description="Helical" evidence="1">
    <location>
        <begin position="113"/>
        <end position="137"/>
    </location>
</feature>
<gene>
    <name evidence="2" type="ORF">Lsha_1731</name>
</gene>
<dbReference type="AlphaFoldDB" id="A0A0W0YSX1"/>
<dbReference type="EMBL" id="LNYW01000046">
    <property type="protein sequence ID" value="KTD59981.1"/>
    <property type="molecule type" value="Genomic_DNA"/>
</dbReference>
<dbReference type="STRING" id="1122169.Lsha_1731"/>
<dbReference type="RefSeq" id="WP_018575991.1">
    <property type="nucleotide sequence ID" value="NZ_KB892382.1"/>
</dbReference>
<dbReference type="Proteomes" id="UP000054600">
    <property type="component" value="Unassembled WGS sequence"/>
</dbReference>
<keyword evidence="1" id="KW-0472">Membrane</keyword>
<feature type="transmembrane region" description="Helical" evidence="1">
    <location>
        <begin position="310"/>
        <end position="326"/>
    </location>
</feature>
<evidence type="ECO:0000313" key="2">
    <source>
        <dbReference type="EMBL" id="KTD59981.1"/>
    </source>
</evidence>
<protein>
    <submittedName>
        <fullName evidence="2">Protein LphB</fullName>
    </submittedName>
</protein>
<organism evidence="2 3">
    <name type="scientific">Legionella shakespearei DSM 23087</name>
    <dbReference type="NCBI Taxonomy" id="1122169"/>
    <lineage>
        <taxon>Bacteria</taxon>
        <taxon>Pseudomonadati</taxon>
        <taxon>Pseudomonadota</taxon>
        <taxon>Gammaproteobacteria</taxon>
        <taxon>Legionellales</taxon>
        <taxon>Legionellaceae</taxon>
        <taxon>Legionella</taxon>
    </lineage>
</organism>
<proteinExistence type="predicted"/>